<protein>
    <recommendedName>
        <fullName evidence="4">Phospholipase C/D domain-containing protein</fullName>
    </recommendedName>
</protein>
<gene>
    <name evidence="2" type="ORF">GGD71_006570</name>
</gene>
<dbReference type="EMBL" id="JACIFZ010000014">
    <property type="protein sequence ID" value="MBB4225757.1"/>
    <property type="molecule type" value="Genomic_DNA"/>
</dbReference>
<feature type="signal peptide" evidence="1">
    <location>
        <begin position="1"/>
        <end position="22"/>
    </location>
</feature>
<evidence type="ECO:0008006" key="4">
    <source>
        <dbReference type="Google" id="ProtNLM"/>
    </source>
</evidence>
<sequence length="300" mass="32703">MKWSGQVLGFLLAAALGTPCIAGDFQQAMVEIGKGPSNPNALPEVCSNPDIEFAPDGHYFTTNKVAELAGVSPEVNREITLFSQAPDDLALSYSATAVAIWGVVWIPYRQRIIETLHSLHGGHHKAVDTRRANLAAMIRKFDLRLENRKEFWKVGLLIHALGDSYAHVHGEGETLKAYNVIWGHAWDSFFGDNPDDISGNVHAFRNYLAYAQALFDALDRSDPPSPETRARFKEWLAGVEAGKVSPFPAANLKFGTLPCDAREEAKRVLSIPGVNAYLAEVAKELELPAEVAGSAAPDAQ</sequence>
<dbReference type="Proteomes" id="UP000524450">
    <property type="component" value="Unassembled WGS sequence"/>
</dbReference>
<evidence type="ECO:0000256" key="1">
    <source>
        <dbReference type="SAM" id="SignalP"/>
    </source>
</evidence>
<name>A0A840G392_9BURK</name>
<dbReference type="AlphaFoldDB" id="A0A840G392"/>
<evidence type="ECO:0000313" key="3">
    <source>
        <dbReference type="Proteomes" id="UP000524450"/>
    </source>
</evidence>
<accession>A0A840G392</accession>
<organism evidence="2 3">
    <name type="scientific">Variovorax guangxiensis</name>
    <dbReference type="NCBI Taxonomy" id="1775474"/>
    <lineage>
        <taxon>Bacteria</taxon>
        <taxon>Pseudomonadati</taxon>
        <taxon>Pseudomonadota</taxon>
        <taxon>Betaproteobacteria</taxon>
        <taxon>Burkholderiales</taxon>
        <taxon>Comamonadaceae</taxon>
        <taxon>Variovorax</taxon>
    </lineage>
</organism>
<reference evidence="2 3" key="1">
    <citation type="submission" date="2020-08" db="EMBL/GenBank/DDBJ databases">
        <title>Genomic Encyclopedia of Type Strains, Phase IV (KMG-V): Genome sequencing to study the core and pangenomes of soil and plant-associated prokaryotes.</title>
        <authorList>
            <person name="Whitman W."/>
        </authorList>
    </citation>
    <scope>NUCLEOTIDE SEQUENCE [LARGE SCALE GENOMIC DNA]</scope>
    <source>
        <strain evidence="2 3">34/80</strain>
    </source>
</reference>
<feature type="chain" id="PRO_5032465283" description="Phospholipase C/D domain-containing protein" evidence="1">
    <location>
        <begin position="23"/>
        <end position="300"/>
    </location>
</feature>
<dbReference type="RefSeq" id="WP_184642491.1">
    <property type="nucleotide sequence ID" value="NZ_JACIFZ010000014.1"/>
</dbReference>
<evidence type="ECO:0000313" key="2">
    <source>
        <dbReference type="EMBL" id="MBB4225757.1"/>
    </source>
</evidence>
<proteinExistence type="predicted"/>
<comment type="caution">
    <text evidence="2">The sequence shown here is derived from an EMBL/GenBank/DDBJ whole genome shotgun (WGS) entry which is preliminary data.</text>
</comment>
<keyword evidence="1" id="KW-0732">Signal</keyword>